<evidence type="ECO:0000256" key="1">
    <source>
        <dbReference type="ARBA" id="ARBA00023125"/>
    </source>
</evidence>
<dbReference type="InterPro" id="IPR011010">
    <property type="entry name" value="DNA_brk_join_enz"/>
</dbReference>
<proteinExistence type="predicted"/>
<comment type="caution">
    <text evidence="3">The sequence shown here is derived from an EMBL/GenBank/DDBJ whole genome shotgun (WGS) entry which is preliminary data.</text>
</comment>
<reference evidence="4" key="1">
    <citation type="journal article" date="2019" name="Int. J. Syst. Evol. Microbiol.">
        <title>The Global Catalogue of Microorganisms (GCM) 10K type strain sequencing project: providing services to taxonomists for standard genome sequencing and annotation.</title>
        <authorList>
            <consortium name="The Broad Institute Genomics Platform"/>
            <consortium name="The Broad Institute Genome Sequencing Center for Infectious Disease"/>
            <person name="Wu L."/>
            <person name="Ma J."/>
        </authorList>
    </citation>
    <scope>NUCLEOTIDE SEQUENCE [LARGE SCALE GENOMIC DNA]</scope>
    <source>
        <strain evidence="4">CGMCC 4.7680</strain>
    </source>
</reference>
<feature type="region of interest" description="Disordered" evidence="2">
    <location>
        <begin position="1"/>
        <end position="32"/>
    </location>
</feature>
<evidence type="ECO:0000313" key="3">
    <source>
        <dbReference type="EMBL" id="GHF98470.1"/>
    </source>
</evidence>
<feature type="compositionally biased region" description="Basic and acidic residues" evidence="2">
    <location>
        <begin position="23"/>
        <end position="32"/>
    </location>
</feature>
<protein>
    <submittedName>
        <fullName evidence="3">Uncharacterized protein</fullName>
    </submittedName>
</protein>
<gene>
    <name evidence="3" type="ORF">GCM10017567_11490</name>
</gene>
<dbReference type="SUPFAM" id="SSF56349">
    <property type="entry name" value="DNA breaking-rejoining enzymes"/>
    <property type="match status" value="1"/>
</dbReference>
<organism evidence="3 4">
    <name type="scientific">Amycolatopsis bullii</name>
    <dbReference type="NCBI Taxonomy" id="941987"/>
    <lineage>
        <taxon>Bacteria</taxon>
        <taxon>Bacillati</taxon>
        <taxon>Actinomycetota</taxon>
        <taxon>Actinomycetes</taxon>
        <taxon>Pseudonocardiales</taxon>
        <taxon>Pseudonocardiaceae</taxon>
        <taxon>Amycolatopsis</taxon>
    </lineage>
</organism>
<keyword evidence="1" id="KW-0238">DNA-binding</keyword>
<sequence>MPQALELGVEAHRPRHPPVALGDRPRPTPRKHECDARCRKHQCNGLANNTVRKIHAILSGAYTMALGEWEWWTVNPIDGLTPPSFEKSEPNPPSATNAAAIVNEAFRRELAWGVFVFTSMVSGTRRGEAVSTRPGCTFSRLWSRFWRRCRE</sequence>
<keyword evidence="4" id="KW-1185">Reference proteome</keyword>
<dbReference type="Gene3D" id="1.10.150.130">
    <property type="match status" value="1"/>
</dbReference>
<dbReference type="EMBL" id="BNAW01000003">
    <property type="protein sequence ID" value="GHF98470.1"/>
    <property type="molecule type" value="Genomic_DNA"/>
</dbReference>
<evidence type="ECO:0000256" key="2">
    <source>
        <dbReference type="SAM" id="MobiDB-lite"/>
    </source>
</evidence>
<dbReference type="Proteomes" id="UP000649955">
    <property type="component" value="Unassembled WGS sequence"/>
</dbReference>
<dbReference type="InterPro" id="IPR010998">
    <property type="entry name" value="Integrase_recombinase_N"/>
</dbReference>
<name>A0ABQ3K767_9PSEU</name>
<accession>A0ABQ3K767</accession>
<evidence type="ECO:0000313" key="4">
    <source>
        <dbReference type="Proteomes" id="UP000649955"/>
    </source>
</evidence>